<name>A0AAD8H956_9APIA</name>
<proteinExistence type="predicted"/>
<dbReference type="SUPFAM" id="SSF50494">
    <property type="entry name" value="Trypsin-like serine proteases"/>
    <property type="match status" value="1"/>
</dbReference>
<keyword evidence="1" id="KW-0645">Protease</keyword>
<dbReference type="InterPro" id="IPR043504">
    <property type="entry name" value="Peptidase_S1_PA_chymotrypsin"/>
</dbReference>
<dbReference type="PANTHER" id="PTHR47389">
    <property type="entry name" value="OS09G0436400 PROTEIN"/>
    <property type="match status" value="1"/>
</dbReference>
<dbReference type="GO" id="GO:0008233">
    <property type="term" value="F:peptidase activity"/>
    <property type="evidence" value="ECO:0007669"/>
    <property type="project" value="UniProtKB-KW"/>
</dbReference>
<keyword evidence="1" id="KW-0378">Hydrolase</keyword>
<dbReference type="Pfam" id="PF13365">
    <property type="entry name" value="Trypsin_2"/>
    <property type="match status" value="1"/>
</dbReference>
<dbReference type="PANTHER" id="PTHR47389:SF4">
    <property type="entry name" value="OS09G0436400 PROTEIN"/>
    <property type="match status" value="1"/>
</dbReference>
<dbReference type="EMBL" id="JAUIZM010000009">
    <property type="protein sequence ID" value="KAK1362814.1"/>
    <property type="molecule type" value="Genomic_DNA"/>
</dbReference>
<accession>A0AAD8H956</accession>
<evidence type="ECO:0000313" key="1">
    <source>
        <dbReference type="EMBL" id="KAK1362814.1"/>
    </source>
</evidence>
<dbReference type="AlphaFoldDB" id="A0AAD8H956"/>
<sequence length="277" mass="30935">MELWSCERDFEFMGKGKGKMLWARNPSSISNSPDDEEAWSNILDIEEKRVTLEVSPSVVALVSYAGDEKVTEGSGTIIESNNDITIVLTSANLVRRSSGGKFMKNDMINDLKIIVDYRDGQSYTGEIFAFDYHFNLAAISFRSQVPLPTAKIGEVDDSLDVLPSPLSSELIPHSYKLSPEAKVFAVGRMGRFSRKPFAPIVASGAYWVGRCGYDCKELFKASCKIRECGEGGPLVNHLGEVIGITYYDFSSTPCMPISISHKWWQDFKTHRYVMIIV</sequence>
<reference evidence="1" key="1">
    <citation type="submission" date="2023-02" db="EMBL/GenBank/DDBJ databases">
        <title>Genome of toxic invasive species Heracleum sosnowskyi carries increased number of genes despite the absence of recent whole-genome duplications.</title>
        <authorList>
            <person name="Schelkunov M."/>
            <person name="Shtratnikova V."/>
            <person name="Makarenko M."/>
            <person name="Klepikova A."/>
            <person name="Omelchenko D."/>
            <person name="Novikova G."/>
            <person name="Obukhova E."/>
            <person name="Bogdanov V."/>
            <person name="Penin A."/>
            <person name="Logacheva M."/>
        </authorList>
    </citation>
    <scope>NUCLEOTIDE SEQUENCE</scope>
    <source>
        <strain evidence="1">Hsosn_3</strain>
        <tissue evidence="1">Leaf</tissue>
    </source>
</reference>
<evidence type="ECO:0000313" key="2">
    <source>
        <dbReference type="Proteomes" id="UP001237642"/>
    </source>
</evidence>
<reference evidence="1" key="2">
    <citation type="submission" date="2023-05" db="EMBL/GenBank/DDBJ databases">
        <authorList>
            <person name="Schelkunov M.I."/>
        </authorList>
    </citation>
    <scope>NUCLEOTIDE SEQUENCE</scope>
    <source>
        <strain evidence="1">Hsosn_3</strain>
        <tissue evidence="1">Leaf</tissue>
    </source>
</reference>
<keyword evidence="2" id="KW-1185">Reference proteome</keyword>
<comment type="caution">
    <text evidence="1">The sequence shown here is derived from an EMBL/GenBank/DDBJ whole genome shotgun (WGS) entry which is preliminary data.</text>
</comment>
<dbReference type="Proteomes" id="UP001237642">
    <property type="component" value="Unassembled WGS sequence"/>
</dbReference>
<dbReference type="InterPro" id="IPR009003">
    <property type="entry name" value="Peptidase_S1_PA"/>
</dbReference>
<dbReference type="GO" id="GO:0006508">
    <property type="term" value="P:proteolysis"/>
    <property type="evidence" value="ECO:0007669"/>
    <property type="project" value="UniProtKB-KW"/>
</dbReference>
<dbReference type="Gene3D" id="2.40.10.10">
    <property type="entry name" value="Trypsin-like serine proteases"/>
    <property type="match status" value="2"/>
</dbReference>
<protein>
    <submittedName>
        <fullName evidence="1">Protease Do-like 14-like protein</fullName>
    </submittedName>
</protein>
<organism evidence="1 2">
    <name type="scientific">Heracleum sosnowskyi</name>
    <dbReference type="NCBI Taxonomy" id="360622"/>
    <lineage>
        <taxon>Eukaryota</taxon>
        <taxon>Viridiplantae</taxon>
        <taxon>Streptophyta</taxon>
        <taxon>Embryophyta</taxon>
        <taxon>Tracheophyta</taxon>
        <taxon>Spermatophyta</taxon>
        <taxon>Magnoliopsida</taxon>
        <taxon>eudicotyledons</taxon>
        <taxon>Gunneridae</taxon>
        <taxon>Pentapetalae</taxon>
        <taxon>asterids</taxon>
        <taxon>campanulids</taxon>
        <taxon>Apiales</taxon>
        <taxon>Apiaceae</taxon>
        <taxon>Apioideae</taxon>
        <taxon>apioid superclade</taxon>
        <taxon>Tordylieae</taxon>
        <taxon>Tordyliinae</taxon>
        <taxon>Heracleum</taxon>
    </lineage>
</organism>
<gene>
    <name evidence="1" type="ORF">POM88_038375</name>
</gene>